<proteinExistence type="predicted"/>
<dbReference type="Proteomes" id="UP001419268">
    <property type="component" value="Unassembled WGS sequence"/>
</dbReference>
<comment type="caution">
    <text evidence="1">The sequence shown here is derived from an EMBL/GenBank/DDBJ whole genome shotgun (WGS) entry which is preliminary data.</text>
</comment>
<keyword evidence="2" id="KW-1185">Reference proteome</keyword>
<dbReference type="AlphaFoldDB" id="A0AAP0NTS0"/>
<accession>A0AAP0NTS0</accession>
<gene>
    <name evidence="1" type="ORF">Scep_016916</name>
</gene>
<organism evidence="1 2">
    <name type="scientific">Stephania cephalantha</name>
    <dbReference type="NCBI Taxonomy" id="152367"/>
    <lineage>
        <taxon>Eukaryota</taxon>
        <taxon>Viridiplantae</taxon>
        <taxon>Streptophyta</taxon>
        <taxon>Embryophyta</taxon>
        <taxon>Tracheophyta</taxon>
        <taxon>Spermatophyta</taxon>
        <taxon>Magnoliopsida</taxon>
        <taxon>Ranunculales</taxon>
        <taxon>Menispermaceae</taxon>
        <taxon>Menispermoideae</taxon>
        <taxon>Cissampelideae</taxon>
        <taxon>Stephania</taxon>
    </lineage>
</organism>
<reference evidence="1 2" key="1">
    <citation type="submission" date="2024-01" db="EMBL/GenBank/DDBJ databases">
        <title>Genome assemblies of Stephania.</title>
        <authorList>
            <person name="Yang L."/>
        </authorList>
    </citation>
    <scope>NUCLEOTIDE SEQUENCE [LARGE SCALE GENOMIC DNA]</scope>
    <source>
        <strain evidence="1">JXDWG</strain>
        <tissue evidence="1">Leaf</tissue>
    </source>
</reference>
<sequence>MGSSREMFGWGSPIHGFLSFERGMFGEVVVMGSSRLLTYHAISNATSASQRLETQLKDGMDEDIVKEEVRIITDFINSWGYETISDLQDYMEQLFADMMNKFLVQFRNAIHRELTECYLEEYEENVRMALTLIQLARKLRLNLHMRINN</sequence>
<name>A0AAP0NTS0_9MAGN</name>
<dbReference type="EMBL" id="JBBNAG010000007">
    <property type="protein sequence ID" value="KAK9118823.1"/>
    <property type="molecule type" value="Genomic_DNA"/>
</dbReference>
<protein>
    <submittedName>
        <fullName evidence="1">Uncharacterized protein</fullName>
    </submittedName>
</protein>
<evidence type="ECO:0000313" key="1">
    <source>
        <dbReference type="EMBL" id="KAK9118823.1"/>
    </source>
</evidence>
<evidence type="ECO:0000313" key="2">
    <source>
        <dbReference type="Proteomes" id="UP001419268"/>
    </source>
</evidence>